<name>A0A1D1UVQ2_RAMVA</name>
<proteinExistence type="predicted"/>
<accession>A0A1D1UVQ2</accession>
<reference evidence="2 3" key="1">
    <citation type="journal article" date="2016" name="Nat. Commun.">
        <title>Extremotolerant tardigrade genome and improved radiotolerance of human cultured cells by tardigrade-unique protein.</title>
        <authorList>
            <person name="Hashimoto T."/>
            <person name="Horikawa D.D."/>
            <person name="Saito Y."/>
            <person name="Kuwahara H."/>
            <person name="Kozuka-Hata H."/>
            <person name="Shin-I T."/>
            <person name="Minakuchi Y."/>
            <person name="Ohishi K."/>
            <person name="Motoyama A."/>
            <person name="Aizu T."/>
            <person name="Enomoto A."/>
            <person name="Kondo K."/>
            <person name="Tanaka S."/>
            <person name="Hara Y."/>
            <person name="Koshikawa S."/>
            <person name="Sagara H."/>
            <person name="Miura T."/>
            <person name="Yokobori S."/>
            <person name="Miyagawa K."/>
            <person name="Suzuki Y."/>
            <person name="Kubo T."/>
            <person name="Oyama M."/>
            <person name="Kohara Y."/>
            <person name="Fujiyama A."/>
            <person name="Arakawa K."/>
            <person name="Katayama T."/>
            <person name="Toyoda A."/>
            <person name="Kunieda T."/>
        </authorList>
    </citation>
    <scope>NUCLEOTIDE SEQUENCE [LARGE SCALE GENOMIC DNA]</scope>
    <source>
        <strain evidence="2 3">YOKOZUNA-1</strain>
    </source>
</reference>
<feature type="compositionally biased region" description="Polar residues" evidence="1">
    <location>
        <begin position="1"/>
        <end position="15"/>
    </location>
</feature>
<keyword evidence="3" id="KW-1185">Reference proteome</keyword>
<comment type="caution">
    <text evidence="2">The sequence shown here is derived from an EMBL/GenBank/DDBJ whole genome shotgun (WGS) entry which is preliminary data.</text>
</comment>
<dbReference type="EMBL" id="BDGG01000001">
    <property type="protein sequence ID" value="GAU90238.1"/>
    <property type="molecule type" value="Genomic_DNA"/>
</dbReference>
<organism evidence="2 3">
    <name type="scientific">Ramazzottius varieornatus</name>
    <name type="common">Water bear</name>
    <name type="synonym">Tardigrade</name>
    <dbReference type="NCBI Taxonomy" id="947166"/>
    <lineage>
        <taxon>Eukaryota</taxon>
        <taxon>Metazoa</taxon>
        <taxon>Ecdysozoa</taxon>
        <taxon>Tardigrada</taxon>
        <taxon>Eutardigrada</taxon>
        <taxon>Parachela</taxon>
        <taxon>Hypsibioidea</taxon>
        <taxon>Ramazzottiidae</taxon>
        <taxon>Ramazzottius</taxon>
    </lineage>
</organism>
<evidence type="ECO:0000313" key="3">
    <source>
        <dbReference type="Proteomes" id="UP000186922"/>
    </source>
</evidence>
<sequence length="55" mass="6394">MKIDAQESNLPSSSPKEFGRLDARYRLMISPRKLSQQRDEMKAEEKTDPLESIKN</sequence>
<evidence type="ECO:0000313" key="2">
    <source>
        <dbReference type="EMBL" id="GAU90238.1"/>
    </source>
</evidence>
<gene>
    <name evidence="2" type="primary">RvY_02686-1</name>
    <name evidence="2" type="synonym">RvY_02686.1</name>
    <name evidence="2" type="ORF">RvY_02686</name>
</gene>
<dbReference type="Proteomes" id="UP000186922">
    <property type="component" value="Unassembled WGS sequence"/>
</dbReference>
<feature type="compositionally biased region" description="Basic and acidic residues" evidence="1">
    <location>
        <begin position="36"/>
        <end position="55"/>
    </location>
</feature>
<feature type="region of interest" description="Disordered" evidence="1">
    <location>
        <begin position="1"/>
        <end position="55"/>
    </location>
</feature>
<evidence type="ECO:0000256" key="1">
    <source>
        <dbReference type="SAM" id="MobiDB-lite"/>
    </source>
</evidence>
<protein>
    <submittedName>
        <fullName evidence="2">Uncharacterized protein</fullName>
    </submittedName>
</protein>
<dbReference type="AlphaFoldDB" id="A0A1D1UVQ2"/>